<evidence type="ECO:0000256" key="8">
    <source>
        <dbReference type="ARBA" id="ARBA00023288"/>
    </source>
</evidence>
<keyword evidence="5 9" id="KW-0732">Signal</keyword>
<dbReference type="EMBL" id="BBYR01000009">
    <property type="protein sequence ID" value="GAP34669.1"/>
    <property type="molecule type" value="Genomic_DNA"/>
</dbReference>
<keyword evidence="4 9" id="KW-0812">Transmembrane</keyword>
<evidence type="ECO:0000256" key="7">
    <source>
        <dbReference type="ARBA" id="ARBA00023139"/>
    </source>
</evidence>
<evidence type="ECO:0000256" key="2">
    <source>
        <dbReference type="ARBA" id="ARBA00007613"/>
    </source>
</evidence>
<reference evidence="10 11" key="2">
    <citation type="journal article" date="2016" name="Science">
        <title>A bacterium that degrades and assimilates poly(ethylene terephthalate).</title>
        <authorList>
            <person name="Yoshida S."/>
            <person name="Hiraga K."/>
            <person name="Takehana T."/>
            <person name="Taniguchi I."/>
            <person name="Yamaji H."/>
            <person name="Maeda Y."/>
            <person name="Toyohara K."/>
            <person name="Miyamoto K."/>
            <person name="Kimura Y."/>
            <person name="Oda K."/>
        </authorList>
    </citation>
    <scope>NUCLEOTIDE SEQUENCE [LARGE SCALE GENOMIC DNA]</scope>
    <source>
        <strain evidence="11">NBRC 110686 / TISTR 2288 / 201-F6</strain>
    </source>
</reference>
<dbReference type="InterPro" id="IPR010131">
    <property type="entry name" value="MdtP/NodT-like"/>
</dbReference>
<keyword evidence="3 9" id="KW-1134">Transmembrane beta strand</keyword>
<dbReference type="InterPro" id="IPR003423">
    <property type="entry name" value="OMP_efflux"/>
</dbReference>
<feature type="chain" id="PRO_5005393551" evidence="9">
    <location>
        <begin position="41"/>
        <end position="487"/>
    </location>
</feature>
<dbReference type="GO" id="GO:0015562">
    <property type="term" value="F:efflux transmembrane transporter activity"/>
    <property type="evidence" value="ECO:0007669"/>
    <property type="project" value="InterPro"/>
</dbReference>
<dbReference type="RefSeq" id="WP_054018791.1">
    <property type="nucleotide sequence ID" value="NZ_BBYR01000009.1"/>
</dbReference>
<dbReference type="PROSITE" id="PS51257">
    <property type="entry name" value="PROKAR_LIPOPROTEIN"/>
    <property type="match status" value="1"/>
</dbReference>
<evidence type="ECO:0000256" key="6">
    <source>
        <dbReference type="ARBA" id="ARBA00023136"/>
    </source>
</evidence>
<dbReference type="AlphaFoldDB" id="A0A0K8NWL9"/>
<protein>
    <submittedName>
        <fullName evidence="10">Outer membrane component of tripartite multidrug resistance system</fullName>
    </submittedName>
</protein>
<dbReference type="SUPFAM" id="SSF56954">
    <property type="entry name" value="Outer membrane efflux proteins (OEP)"/>
    <property type="match status" value="1"/>
</dbReference>
<feature type="signal peptide" evidence="9">
    <location>
        <begin position="1"/>
        <end position="40"/>
    </location>
</feature>
<keyword evidence="11" id="KW-1185">Reference proteome</keyword>
<dbReference type="Gene3D" id="1.20.1600.10">
    <property type="entry name" value="Outer membrane efflux proteins (OEP)"/>
    <property type="match status" value="1"/>
</dbReference>
<keyword evidence="6 9" id="KW-0472">Membrane</keyword>
<proteinExistence type="inferred from homology"/>
<dbReference type="PANTHER" id="PTHR30203:SF20">
    <property type="entry name" value="MULTIDRUG RESISTANCE OUTER MEMBRANE PROTEIN MDTP-RELATED"/>
    <property type="match status" value="1"/>
</dbReference>
<dbReference type="NCBIfam" id="TIGR01845">
    <property type="entry name" value="outer_NodT"/>
    <property type="match status" value="1"/>
</dbReference>
<comment type="caution">
    <text evidence="10">The sequence shown here is derived from an EMBL/GenBank/DDBJ whole genome shotgun (WGS) entry which is preliminary data.</text>
</comment>
<comment type="subcellular location">
    <subcellularLocation>
        <location evidence="9">Cell membrane</location>
        <topology evidence="9">Lipid-anchor</topology>
    </subcellularLocation>
    <subcellularLocation>
        <location evidence="1">Membrane</location>
    </subcellularLocation>
</comment>
<keyword evidence="7 9" id="KW-0564">Palmitate</keyword>
<dbReference type="Proteomes" id="UP000037660">
    <property type="component" value="Unassembled WGS sequence"/>
</dbReference>
<keyword evidence="8 9" id="KW-0449">Lipoprotein</keyword>
<reference evidence="11" key="1">
    <citation type="submission" date="2015-07" db="EMBL/GenBank/DDBJ databases">
        <title>Discovery of a poly(ethylene terephthalate assimilation.</title>
        <authorList>
            <person name="Yoshida S."/>
            <person name="Hiraga K."/>
            <person name="Takehana T."/>
            <person name="Taniguchi I."/>
            <person name="Yamaji H."/>
            <person name="Maeda Y."/>
            <person name="Toyohara K."/>
            <person name="Miyamoto K."/>
            <person name="Kimura Y."/>
            <person name="Oda K."/>
        </authorList>
    </citation>
    <scope>NUCLEOTIDE SEQUENCE [LARGE SCALE GENOMIC DNA]</scope>
    <source>
        <strain evidence="11">NBRC 110686 / TISTR 2288 / 201-F6</strain>
    </source>
</reference>
<evidence type="ECO:0000313" key="11">
    <source>
        <dbReference type="Proteomes" id="UP000037660"/>
    </source>
</evidence>
<dbReference type="Gene3D" id="2.20.200.10">
    <property type="entry name" value="Outer membrane efflux proteins (OEP)"/>
    <property type="match status" value="1"/>
</dbReference>
<dbReference type="OrthoDB" id="9770517at2"/>
<evidence type="ECO:0000313" key="10">
    <source>
        <dbReference type="EMBL" id="GAP34669.1"/>
    </source>
</evidence>
<accession>A0A0K8NWL9</accession>
<evidence type="ECO:0000256" key="3">
    <source>
        <dbReference type="ARBA" id="ARBA00022452"/>
    </source>
</evidence>
<evidence type="ECO:0000256" key="9">
    <source>
        <dbReference type="RuleBase" id="RU362097"/>
    </source>
</evidence>
<evidence type="ECO:0000256" key="1">
    <source>
        <dbReference type="ARBA" id="ARBA00004370"/>
    </source>
</evidence>
<dbReference type="Pfam" id="PF02321">
    <property type="entry name" value="OEP"/>
    <property type="match status" value="2"/>
</dbReference>
<gene>
    <name evidence="10" type="ORF">ISF6_5377</name>
</gene>
<comment type="similarity">
    <text evidence="2 9">Belongs to the outer membrane factor (OMF) (TC 1.B.17) family.</text>
</comment>
<dbReference type="GO" id="GO:0005886">
    <property type="term" value="C:plasma membrane"/>
    <property type="evidence" value="ECO:0007669"/>
    <property type="project" value="UniProtKB-SubCell"/>
</dbReference>
<dbReference type="STRING" id="1547922.ISF6_5377"/>
<organism evidence="10 11">
    <name type="scientific">Piscinibacter sakaiensis</name>
    <name type="common">Ideonella sakaiensis</name>
    <dbReference type="NCBI Taxonomy" id="1547922"/>
    <lineage>
        <taxon>Bacteria</taxon>
        <taxon>Pseudomonadati</taxon>
        <taxon>Pseudomonadota</taxon>
        <taxon>Betaproteobacteria</taxon>
        <taxon>Burkholderiales</taxon>
        <taxon>Sphaerotilaceae</taxon>
        <taxon>Piscinibacter</taxon>
    </lineage>
</organism>
<evidence type="ECO:0000256" key="4">
    <source>
        <dbReference type="ARBA" id="ARBA00022692"/>
    </source>
</evidence>
<sequence>MTAFVRSSSRAAPAARRPAPLAALALAALLAGCAALPTGAPPPHALRTVPPAAAAADWPERNAWDRWDDPVLAGLIATAQARQPSLQQVRARLAQAAAAVDATRAAEGLQGSLAVDLTRQRFTENGLVPPPLAGSVAWNNGATLNLGWEWDLFGRQRAALAAALGQQRAAEAEAQAAAVLLSANVAAAYVALARAVEGRALTESALAQRRQVLALVRQRIAAGLDTTVELRQAEGVIAQTEVERAAADEQIQRSRHALAELTGQAPDALAGLAPTLQPVQAQSLPAGLPADLLGRRADLVAQRWRVEAALREVDVARAQFYPNVNLVAFAGLSSLGLDSLLKAGSLSAGLGPALRLPVFDGGRLRANLAGRRAEVDAAVEAYNATLLRALREVADEVASLQGIERQQEAQARALAAAESAFALATQRYEAGLGNFLIVLTAESNVLAQRRALVELKARHLGAEAALSRALGGGWRDDGSAARLAPTA</sequence>
<dbReference type="PANTHER" id="PTHR30203">
    <property type="entry name" value="OUTER MEMBRANE CATION EFFLUX PROTEIN"/>
    <property type="match status" value="1"/>
</dbReference>
<evidence type="ECO:0000256" key="5">
    <source>
        <dbReference type="ARBA" id="ARBA00022729"/>
    </source>
</evidence>
<name>A0A0K8NWL9_PISS1</name>